<comment type="caution">
    <text evidence="1">The sequence shown here is derived from an EMBL/GenBank/DDBJ whole genome shotgun (WGS) entry which is preliminary data.</text>
</comment>
<dbReference type="Proteomes" id="UP000192434">
    <property type="component" value="Unassembled WGS sequence"/>
</dbReference>
<gene>
    <name evidence="1" type="ORF">BST43_12295</name>
</gene>
<sequence>MTTSFGVGIFHDSMPVQILGRECIHVSRNNAYYIFEDLLFPVLPVAAANMKPPRSVRWLI</sequence>
<dbReference type="AlphaFoldDB" id="A0A1X0J7C9"/>
<evidence type="ECO:0000313" key="2">
    <source>
        <dbReference type="Proteomes" id="UP000192434"/>
    </source>
</evidence>
<protein>
    <submittedName>
        <fullName evidence="1">Uncharacterized protein</fullName>
    </submittedName>
</protein>
<proteinExistence type="predicted"/>
<evidence type="ECO:0000313" key="1">
    <source>
        <dbReference type="EMBL" id="ORB57686.1"/>
    </source>
</evidence>
<reference evidence="1 2" key="1">
    <citation type="submission" date="2016-12" db="EMBL/GenBank/DDBJ databases">
        <title>The new phylogeny of genus Mycobacterium.</title>
        <authorList>
            <person name="Tortoli E."/>
            <person name="Trovato A."/>
            <person name="Cirillo D.M."/>
        </authorList>
    </citation>
    <scope>NUCLEOTIDE SEQUENCE [LARGE SCALE GENOMIC DNA]</scope>
    <source>
        <strain evidence="1 2">CCUG 66554</strain>
    </source>
</reference>
<accession>A0A1X0J7C9</accession>
<organism evidence="1 2">
    <name type="scientific">Mycobacteroides saopaulense</name>
    <dbReference type="NCBI Taxonomy" id="1578165"/>
    <lineage>
        <taxon>Bacteria</taxon>
        <taxon>Bacillati</taxon>
        <taxon>Actinomycetota</taxon>
        <taxon>Actinomycetes</taxon>
        <taxon>Mycobacteriales</taxon>
        <taxon>Mycobacteriaceae</taxon>
        <taxon>Mycobacteroides</taxon>
    </lineage>
</organism>
<name>A0A1X0J7C9_9MYCO</name>
<dbReference type="EMBL" id="MVII01000014">
    <property type="protein sequence ID" value="ORB57686.1"/>
    <property type="molecule type" value="Genomic_DNA"/>
</dbReference>